<proteinExistence type="predicted"/>
<dbReference type="Pfam" id="PF17171">
    <property type="entry name" value="GST_C_6"/>
    <property type="match status" value="1"/>
</dbReference>
<dbReference type="PANTHER" id="PTHR12289:SF38">
    <property type="entry name" value="METAXIN-2"/>
    <property type="match status" value="1"/>
</dbReference>
<protein>
    <submittedName>
        <fullName evidence="3">Metaxin glutathione S-transferase domain-containing protein</fullName>
    </submittedName>
</protein>
<keyword evidence="2" id="KW-1185">Reference proteome</keyword>
<dbReference type="WBParaSite" id="PEQ_0000374601-mRNA-1">
    <property type="protein sequence ID" value="PEQ_0000374601-mRNA-1"/>
    <property type="gene ID" value="PEQ_0000374601"/>
</dbReference>
<feature type="domain" description="Metaxin glutathione S-transferase" evidence="1">
    <location>
        <begin position="41"/>
        <end position="88"/>
    </location>
</feature>
<dbReference type="SUPFAM" id="SSF47616">
    <property type="entry name" value="GST C-terminal domain-like"/>
    <property type="match status" value="1"/>
</dbReference>
<evidence type="ECO:0000313" key="3">
    <source>
        <dbReference type="WBParaSite" id="PEQ_0000374601-mRNA-1"/>
    </source>
</evidence>
<dbReference type="Proteomes" id="UP000887564">
    <property type="component" value="Unplaced"/>
</dbReference>
<name>A0A914RAP7_PAREQ</name>
<dbReference type="InterPro" id="IPR033468">
    <property type="entry name" value="Metaxin_GST"/>
</dbReference>
<sequence length="96" mass="11245">MFMNYIGATTLVILFHELICRYGLSVYRQITREIVPYDEICFMGDFPTELDALAFGHLYTILTTELPNMDLANSLRKYPNLTDFCRRIDQKYFTAS</sequence>
<dbReference type="GO" id="GO:0001401">
    <property type="term" value="C:SAM complex"/>
    <property type="evidence" value="ECO:0007669"/>
    <property type="project" value="TreeGrafter"/>
</dbReference>
<organism evidence="2 3">
    <name type="scientific">Parascaris equorum</name>
    <name type="common">Equine roundworm</name>
    <dbReference type="NCBI Taxonomy" id="6256"/>
    <lineage>
        <taxon>Eukaryota</taxon>
        <taxon>Metazoa</taxon>
        <taxon>Ecdysozoa</taxon>
        <taxon>Nematoda</taxon>
        <taxon>Chromadorea</taxon>
        <taxon>Rhabditida</taxon>
        <taxon>Spirurina</taxon>
        <taxon>Ascaridomorpha</taxon>
        <taxon>Ascaridoidea</taxon>
        <taxon>Ascarididae</taxon>
        <taxon>Parascaris</taxon>
    </lineage>
</organism>
<dbReference type="AlphaFoldDB" id="A0A914RAP7"/>
<dbReference type="PANTHER" id="PTHR12289">
    <property type="entry name" value="METAXIN RELATED"/>
    <property type="match status" value="1"/>
</dbReference>
<evidence type="ECO:0000259" key="1">
    <source>
        <dbReference type="Pfam" id="PF17171"/>
    </source>
</evidence>
<accession>A0A914RAP7</accession>
<evidence type="ECO:0000313" key="2">
    <source>
        <dbReference type="Proteomes" id="UP000887564"/>
    </source>
</evidence>
<reference evidence="3" key="1">
    <citation type="submission" date="2022-11" db="UniProtKB">
        <authorList>
            <consortium name="WormBaseParasite"/>
        </authorList>
    </citation>
    <scope>IDENTIFICATION</scope>
</reference>
<dbReference type="InterPro" id="IPR050931">
    <property type="entry name" value="Mito_Protein_Transport_Metaxin"/>
</dbReference>
<dbReference type="InterPro" id="IPR036282">
    <property type="entry name" value="Glutathione-S-Trfase_C_sf"/>
</dbReference>
<dbReference type="GO" id="GO:0007005">
    <property type="term" value="P:mitochondrion organization"/>
    <property type="evidence" value="ECO:0007669"/>
    <property type="project" value="TreeGrafter"/>
</dbReference>